<evidence type="ECO:0000256" key="5">
    <source>
        <dbReference type="ARBA" id="ARBA00023163"/>
    </source>
</evidence>
<comment type="caution">
    <text evidence="8">The sequence shown here is derived from an EMBL/GenBank/DDBJ whole genome shotgun (WGS) entry which is preliminary data.</text>
</comment>
<dbReference type="AlphaFoldDB" id="A0A1V2H1T7"/>
<keyword evidence="5" id="KW-0804">Transcription</keyword>
<keyword evidence="9" id="KW-1185">Reference proteome</keyword>
<reference evidence="8 9" key="1">
    <citation type="submission" date="2016-10" db="EMBL/GenBank/DDBJ databases">
        <title>Draft Genome sequence of Roseomonas sp. strain M3.</title>
        <authorList>
            <person name="Subhash Y."/>
            <person name="Lee S."/>
        </authorList>
    </citation>
    <scope>NUCLEOTIDE SEQUENCE [LARGE SCALE GENOMIC DNA]</scope>
    <source>
        <strain evidence="8 9">M3</strain>
    </source>
</reference>
<feature type="domain" description="RNA polymerase sigma factor 70 region 4 type 2" evidence="7">
    <location>
        <begin position="113"/>
        <end position="164"/>
    </location>
</feature>
<dbReference type="GO" id="GO:0006352">
    <property type="term" value="P:DNA-templated transcription initiation"/>
    <property type="evidence" value="ECO:0007669"/>
    <property type="project" value="InterPro"/>
</dbReference>
<dbReference type="EMBL" id="MLCO01000173">
    <property type="protein sequence ID" value="ONG51093.1"/>
    <property type="molecule type" value="Genomic_DNA"/>
</dbReference>
<evidence type="ECO:0000313" key="9">
    <source>
        <dbReference type="Proteomes" id="UP000188879"/>
    </source>
</evidence>
<comment type="similarity">
    <text evidence="1">Belongs to the sigma-70 factor family. ECF subfamily.</text>
</comment>
<keyword evidence="2" id="KW-0805">Transcription regulation</keyword>
<dbReference type="Pfam" id="PF04542">
    <property type="entry name" value="Sigma70_r2"/>
    <property type="match status" value="1"/>
</dbReference>
<gene>
    <name evidence="8" type="ORF">BKE38_16800</name>
</gene>
<evidence type="ECO:0000256" key="3">
    <source>
        <dbReference type="ARBA" id="ARBA00023082"/>
    </source>
</evidence>
<evidence type="ECO:0000313" key="8">
    <source>
        <dbReference type="EMBL" id="ONG51093.1"/>
    </source>
</evidence>
<dbReference type="Gene3D" id="1.10.1740.10">
    <property type="match status" value="1"/>
</dbReference>
<accession>A0A1V2H1T7</accession>
<name>A0A1V2H1T7_9PROT</name>
<dbReference type="Gene3D" id="1.10.10.10">
    <property type="entry name" value="Winged helix-like DNA-binding domain superfamily/Winged helix DNA-binding domain"/>
    <property type="match status" value="1"/>
</dbReference>
<evidence type="ECO:0000256" key="4">
    <source>
        <dbReference type="ARBA" id="ARBA00023125"/>
    </source>
</evidence>
<dbReference type="Proteomes" id="UP000188879">
    <property type="component" value="Unassembled WGS sequence"/>
</dbReference>
<sequence>MRAARAGDAAAYRRFLLGVAPYLRALARRSCQRAGLPREEAEDVVQDVLLAIHLKRHSWDAARPIGPWLAAITRNRLIDGFRRRGARPPEVSLALVAETLAAGEGEAADARHDVGRLLAQLAPRQRQVVEAVSIEGRSAGEAAARLRMSEGAVRVTLHRALKLLAALHRKETA</sequence>
<feature type="domain" description="RNA polymerase sigma-70 region 2" evidence="6">
    <location>
        <begin position="20"/>
        <end position="85"/>
    </location>
</feature>
<dbReference type="Pfam" id="PF08281">
    <property type="entry name" value="Sigma70_r4_2"/>
    <property type="match status" value="1"/>
</dbReference>
<dbReference type="NCBIfam" id="NF009165">
    <property type="entry name" value="PRK12512.1"/>
    <property type="match status" value="1"/>
</dbReference>
<keyword evidence="4" id="KW-0238">DNA-binding</keyword>
<dbReference type="InterPro" id="IPR013249">
    <property type="entry name" value="RNA_pol_sigma70_r4_t2"/>
</dbReference>
<dbReference type="InterPro" id="IPR036388">
    <property type="entry name" value="WH-like_DNA-bd_sf"/>
</dbReference>
<evidence type="ECO:0000259" key="7">
    <source>
        <dbReference type="Pfam" id="PF08281"/>
    </source>
</evidence>
<evidence type="ECO:0000259" key="6">
    <source>
        <dbReference type="Pfam" id="PF04542"/>
    </source>
</evidence>
<evidence type="ECO:0000256" key="2">
    <source>
        <dbReference type="ARBA" id="ARBA00023015"/>
    </source>
</evidence>
<keyword evidence="3" id="KW-0731">Sigma factor</keyword>
<dbReference type="InterPro" id="IPR013324">
    <property type="entry name" value="RNA_pol_sigma_r3/r4-like"/>
</dbReference>
<protein>
    <submittedName>
        <fullName evidence="8">RNA polymerase subunit sigma</fullName>
    </submittedName>
</protein>
<proteinExistence type="inferred from homology"/>
<dbReference type="GO" id="GO:0003677">
    <property type="term" value="F:DNA binding"/>
    <property type="evidence" value="ECO:0007669"/>
    <property type="project" value="UniProtKB-KW"/>
</dbReference>
<dbReference type="NCBIfam" id="TIGR02937">
    <property type="entry name" value="sigma70-ECF"/>
    <property type="match status" value="1"/>
</dbReference>
<organism evidence="8 9">
    <name type="scientific">Teichococcus deserti</name>
    <dbReference type="NCBI Taxonomy" id="1817963"/>
    <lineage>
        <taxon>Bacteria</taxon>
        <taxon>Pseudomonadati</taxon>
        <taxon>Pseudomonadota</taxon>
        <taxon>Alphaproteobacteria</taxon>
        <taxon>Acetobacterales</taxon>
        <taxon>Roseomonadaceae</taxon>
        <taxon>Roseomonas</taxon>
    </lineage>
</organism>
<dbReference type="GO" id="GO:0016987">
    <property type="term" value="F:sigma factor activity"/>
    <property type="evidence" value="ECO:0007669"/>
    <property type="project" value="UniProtKB-KW"/>
</dbReference>
<dbReference type="PANTHER" id="PTHR43133:SF58">
    <property type="entry name" value="ECF RNA POLYMERASE SIGMA FACTOR SIGD"/>
    <property type="match status" value="1"/>
</dbReference>
<dbReference type="InterPro" id="IPR007627">
    <property type="entry name" value="RNA_pol_sigma70_r2"/>
</dbReference>
<dbReference type="CDD" id="cd06171">
    <property type="entry name" value="Sigma70_r4"/>
    <property type="match status" value="1"/>
</dbReference>
<dbReference type="InterPro" id="IPR039425">
    <property type="entry name" value="RNA_pol_sigma-70-like"/>
</dbReference>
<dbReference type="SUPFAM" id="SSF88946">
    <property type="entry name" value="Sigma2 domain of RNA polymerase sigma factors"/>
    <property type="match status" value="1"/>
</dbReference>
<dbReference type="InterPro" id="IPR013325">
    <property type="entry name" value="RNA_pol_sigma_r2"/>
</dbReference>
<dbReference type="PANTHER" id="PTHR43133">
    <property type="entry name" value="RNA POLYMERASE ECF-TYPE SIGMA FACTO"/>
    <property type="match status" value="1"/>
</dbReference>
<dbReference type="InterPro" id="IPR014284">
    <property type="entry name" value="RNA_pol_sigma-70_dom"/>
</dbReference>
<evidence type="ECO:0000256" key="1">
    <source>
        <dbReference type="ARBA" id="ARBA00010641"/>
    </source>
</evidence>
<dbReference type="SUPFAM" id="SSF88659">
    <property type="entry name" value="Sigma3 and sigma4 domains of RNA polymerase sigma factors"/>
    <property type="match status" value="1"/>
</dbReference>